<reference evidence="1 2" key="1">
    <citation type="submission" date="2021-06" db="EMBL/GenBank/DDBJ databases">
        <authorList>
            <person name="Palmer J.M."/>
        </authorList>
    </citation>
    <scope>NUCLEOTIDE SEQUENCE [LARGE SCALE GENOMIC DNA]</scope>
    <source>
        <strain evidence="1 2">AS_MEX2019</strain>
        <tissue evidence="1">Muscle</tissue>
    </source>
</reference>
<evidence type="ECO:0000313" key="2">
    <source>
        <dbReference type="Proteomes" id="UP001469553"/>
    </source>
</evidence>
<sequence>MCYSLLLWSLKRGFNTMLRWKDNSSDLEIQWLLLILRFCYKLRSGFWLGHSNTLILCCCVWDYCPVDDPVWAKLEIGSNYRILWYTEDFIVNSDCKLSRCGGRYKNRKHQPSTTVLDSWYEALVLMC</sequence>
<dbReference type="EMBL" id="JAHRIP010023087">
    <property type="protein sequence ID" value="MEQ2289408.1"/>
    <property type="molecule type" value="Genomic_DNA"/>
</dbReference>
<gene>
    <name evidence="1" type="ORF">AMECASPLE_032668</name>
</gene>
<evidence type="ECO:0000313" key="1">
    <source>
        <dbReference type="EMBL" id="MEQ2289408.1"/>
    </source>
</evidence>
<dbReference type="Proteomes" id="UP001469553">
    <property type="component" value="Unassembled WGS sequence"/>
</dbReference>
<comment type="caution">
    <text evidence="1">The sequence shown here is derived from an EMBL/GenBank/DDBJ whole genome shotgun (WGS) entry which is preliminary data.</text>
</comment>
<name>A0ABV0Y6J5_9TELE</name>
<organism evidence="1 2">
    <name type="scientific">Ameca splendens</name>
    <dbReference type="NCBI Taxonomy" id="208324"/>
    <lineage>
        <taxon>Eukaryota</taxon>
        <taxon>Metazoa</taxon>
        <taxon>Chordata</taxon>
        <taxon>Craniata</taxon>
        <taxon>Vertebrata</taxon>
        <taxon>Euteleostomi</taxon>
        <taxon>Actinopterygii</taxon>
        <taxon>Neopterygii</taxon>
        <taxon>Teleostei</taxon>
        <taxon>Neoteleostei</taxon>
        <taxon>Acanthomorphata</taxon>
        <taxon>Ovalentaria</taxon>
        <taxon>Atherinomorphae</taxon>
        <taxon>Cyprinodontiformes</taxon>
        <taxon>Goodeidae</taxon>
        <taxon>Ameca</taxon>
    </lineage>
</organism>
<keyword evidence="2" id="KW-1185">Reference proteome</keyword>
<protein>
    <submittedName>
        <fullName evidence="1">Uncharacterized protein</fullName>
    </submittedName>
</protein>
<proteinExistence type="predicted"/>
<accession>A0ABV0Y6J5</accession>